<keyword evidence="22" id="KW-1185">Reference proteome</keyword>
<feature type="domain" description="Thioredoxin" evidence="20">
    <location>
        <begin position="491"/>
        <end position="627"/>
    </location>
</feature>
<dbReference type="CDD" id="cd02953">
    <property type="entry name" value="DsbDgamma"/>
    <property type="match status" value="1"/>
</dbReference>
<evidence type="ECO:0000256" key="14">
    <source>
        <dbReference type="ARBA" id="ARBA00023157"/>
    </source>
</evidence>
<comment type="function">
    <text evidence="18">Required to facilitate the formation of correct disulfide bonds in some periplasmic proteins and for the assembly of the periplasmic c-type cytochromes. Acts by transferring electrons from cytoplasmic thioredoxin to the periplasm. This transfer involves a cascade of disulfide bond formation and reduction steps.</text>
</comment>
<evidence type="ECO:0000256" key="15">
    <source>
        <dbReference type="ARBA" id="ARBA00023284"/>
    </source>
</evidence>
<feature type="transmembrane region" description="Helical" evidence="18">
    <location>
        <begin position="254"/>
        <end position="278"/>
    </location>
</feature>
<dbReference type="GO" id="GO:0009055">
    <property type="term" value="F:electron transfer activity"/>
    <property type="evidence" value="ECO:0007669"/>
    <property type="project" value="UniProtKB-UniRule"/>
</dbReference>
<keyword evidence="15 18" id="KW-0676">Redox-active center</keyword>
<dbReference type="GO" id="GO:0047134">
    <property type="term" value="F:protein-disulfide reductase [NAD(P)H] activity"/>
    <property type="evidence" value="ECO:0007669"/>
    <property type="project" value="UniProtKB-UniRule"/>
</dbReference>
<reference evidence="21 22" key="1">
    <citation type="submission" date="2020-08" db="EMBL/GenBank/DDBJ databases">
        <title>Functional genomics of gut bacteria from endangered species of beetles.</title>
        <authorList>
            <person name="Carlos-Shanley C."/>
        </authorList>
    </citation>
    <scope>NUCLEOTIDE SEQUENCE [LARGE SCALE GENOMIC DNA]</scope>
    <source>
        <strain evidence="21 22">S00239</strain>
    </source>
</reference>
<comment type="caution">
    <text evidence="21">The sequence shown here is derived from an EMBL/GenBank/DDBJ whole genome shotgun (WGS) entry which is preliminary data.</text>
</comment>
<comment type="catalytic activity">
    <reaction evidence="16 18">
        <text>[protein]-dithiol + NAD(+) = [protein]-disulfide + NADH + H(+)</text>
        <dbReference type="Rhea" id="RHEA:18749"/>
        <dbReference type="Rhea" id="RHEA-COMP:10593"/>
        <dbReference type="Rhea" id="RHEA-COMP:10594"/>
        <dbReference type="ChEBI" id="CHEBI:15378"/>
        <dbReference type="ChEBI" id="CHEBI:29950"/>
        <dbReference type="ChEBI" id="CHEBI:50058"/>
        <dbReference type="ChEBI" id="CHEBI:57540"/>
        <dbReference type="ChEBI" id="CHEBI:57945"/>
        <dbReference type="EC" id="1.8.1.8"/>
    </reaction>
</comment>
<feature type="transmembrane region" description="Helical" evidence="18">
    <location>
        <begin position="290"/>
        <end position="313"/>
    </location>
</feature>
<evidence type="ECO:0000256" key="16">
    <source>
        <dbReference type="ARBA" id="ARBA00047388"/>
    </source>
</evidence>
<feature type="region of interest" description="Disordered" evidence="19">
    <location>
        <begin position="169"/>
        <end position="194"/>
    </location>
</feature>
<keyword evidence="12 18" id="KW-0520">NAD</keyword>
<dbReference type="GO" id="GO:0005886">
    <property type="term" value="C:plasma membrane"/>
    <property type="evidence" value="ECO:0007669"/>
    <property type="project" value="UniProtKB-SubCell"/>
</dbReference>
<dbReference type="HAMAP" id="MF_00399">
    <property type="entry name" value="DbsD"/>
    <property type="match status" value="1"/>
</dbReference>
<dbReference type="GO" id="GO:0045454">
    <property type="term" value="P:cell redox homeostasis"/>
    <property type="evidence" value="ECO:0007669"/>
    <property type="project" value="TreeGrafter"/>
</dbReference>
<feature type="chain" id="PRO_5033168386" description="Thiol:disulfide interchange protein DsbD" evidence="18">
    <location>
        <begin position="32"/>
        <end position="627"/>
    </location>
</feature>
<dbReference type="Pfam" id="PF02683">
    <property type="entry name" value="DsbD_TM"/>
    <property type="match status" value="1"/>
</dbReference>
<evidence type="ECO:0000256" key="1">
    <source>
        <dbReference type="ARBA" id="ARBA00004429"/>
    </source>
</evidence>
<feature type="transmembrane region" description="Helical" evidence="18">
    <location>
        <begin position="463"/>
        <end position="485"/>
    </location>
</feature>
<feature type="transmembrane region" description="Helical" evidence="18">
    <location>
        <begin position="410"/>
        <end position="428"/>
    </location>
</feature>
<dbReference type="InterPro" id="IPR028250">
    <property type="entry name" value="DsbDN"/>
</dbReference>
<keyword evidence="5 18" id="KW-0997">Cell inner membrane</keyword>
<evidence type="ECO:0000256" key="3">
    <source>
        <dbReference type="ARBA" id="ARBA00022448"/>
    </source>
</evidence>
<keyword evidence="8 18" id="KW-0201">Cytochrome c-type biogenesis</keyword>
<feature type="transmembrane region" description="Helical" evidence="18">
    <location>
        <begin position="375"/>
        <end position="398"/>
    </location>
</feature>
<dbReference type="NCBIfam" id="NF001419">
    <property type="entry name" value="PRK00293.1"/>
    <property type="match status" value="1"/>
</dbReference>
<evidence type="ECO:0000256" key="12">
    <source>
        <dbReference type="ARBA" id="ARBA00023027"/>
    </source>
</evidence>
<keyword evidence="9 18" id="KW-0249">Electron transport</keyword>
<keyword evidence="4 18" id="KW-1003">Cell membrane</keyword>
<dbReference type="InterPro" id="IPR017937">
    <property type="entry name" value="Thioredoxin_CS"/>
</dbReference>
<evidence type="ECO:0000256" key="4">
    <source>
        <dbReference type="ARBA" id="ARBA00022475"/>
    </source>
</evidence>
<evidence type="ECO:0000256" key="17">
    <source>
        <dbReference type="ARBA" id="ARBA00047804"/>
    </source>
</evidence>
<accession>A0A840LGN6</accession>
<evidence type="ECO:0000256" key="8">
    <source>
        <dbReference type="ARBA" id="ARBA00022748"/>
    </source>
</evidence>
<keyword evidence="6 18" id="KW-0812">Transmembrane</keyword>
<feature type="signal peptide" evidence="18">
    <location>
        <begin position="1"/>
        <end position="31"/>
    </location>
</feature>
<feature type="disulfide bond" description="Redox-active" evidence="18">
    <location>
        <begin position="128"/>
        <end position="134"/>
    </location>
</feature>
<dbReference type="SUPFAM" id="SSF74863">
    <property type="entry name" value="Thiol:disulfide interchange protein DsbD, N-terminal domain (DsbD-alpha)"/>
    <property type="match status" value="1"/>
</dbReference>
<keyword evidence="10 18" id="KW-1133">Transmembrane helix</keyword>
<dbReference type="InterPro" id="IPR035671">
    <property type="entry name" value="DsbD_gamma"/>
</dbReference>
<dbReference type="EMBL" id="JACHLP010000006">
    <property type="protein sequence ID" value="MBB4844447.1"/>
    <property type="molecule type" value="Genomic_DNA"/>
</dbReference>
<evidence type="ECO:0000256" key="7">
    <source>
        <dbReference type="ARBA" id="ARBA00022729"/>
    </source>
</evidence>
<evidence type="ECO:0000256" key="11">
    <source>
        <dbReference type="ARBA" id="ARBA00023002"/>
    </source>
</evidence>
<dbReference type="Gene3D" id="2.60.40.1250">
    <property type="entry name" value="Thiol:disulfide interchange protein DsbD, N-terminal domain"/>
    <property type="match status" value="1"/>
</dbReference>
<feature type="transmembrane region" description="Helical" evidence="18">
    <location>
        <begin position="434"/>
        <end position="451"/>
    </location>
</feature>
<keyword evidence="3 18" id="KW-0813">Transport</keyword>
<feature type="disulfide bond" description="Redox-active" evidence="18">
    <location>
        <begin position="229"/>
        <end position="351"/>
    </location>
</feature>
<evidence type="ECO:0000313" key="21">
    <source>
        <dbReference type="EMBL" id="MBB4844447.1"/>
    </source>
</evidence>
<gene>
    <name evidence="18" type="primary">dsbD</name>
    <name evidence="21" type="ORF">HNP55_002991</name>
</gene>
<evidence type="ECO:0000256" key="6">
    <source>
        <dbReference type="ARBA" id="ARBA00022692"/>
    </source>
</evidence>
<keyword evidence="14 18" id="KW-1015">Disulfide bond</keyword>
<dbReference type="InterPro" id="IPR022910">
    <property type="entry name" value="Thiol_diS_interchange_DbsD"/>
</dbReference>
<evidence type="ECO:0000256" key="5">
    <source>
        <dbReference type="ARBA" id="ARBA00022519"/>
    </source>
</evidence>
<dbReference type="Pfam" id="PF13899">
    <property type="entry name" value="Thioredoxin_7"/>
    <property type="match status" value="1"/>
</dbReference>
<comment type="similarity">
    <text evidence="2 18">Belongs to the thioredoxin family. DsbD subfamily.</text>
</comment>
<dbReference type="Gene3D" id="3.40.30.10">
    <property type="entry name" value="Glutaredoxin"/>
    <property type="match status" value="1"/>
</dbReference>
<keyword evidence="7 18" id="KW-0732">Signal</keyword>
<dbReference type="AlphaFoldDB" id="A0A840LGN6"/>
<evidence type="ECO:0000313" key="22">
    <source>
        <dbReference type="Proteomes" id="UP000562027"/>
    </source>
</evidence>
<feature type="transmembrane region" description="Helical" evidence="18">
    <location>
        <begin position="334"/>
        <end position="363"/>
    </location>
</feature>
<dbReference type="InterPro" id="IPR013766">
    <property type="entry name" value="Thioredoxin_domain"/>
</dbReference>
<dbReference type="RefSeq" id="WP_184300856.1">
    <property type="nucleotide sequence ID" value="NZ_JACHLP010000006.1"/>
</dbReference>
<feature type="transmembrane region" description="Helical" evidence="18">
    <location>
        <begin position="210"/>
        <end position="242"/>
    </location>
</feature>
<dbReference type="InterPro" id="IPR003834">
    <property type="entry name" value="Cyt_c_assmbl_TM_dom"/>
</dbReference>
<comment type="catalytic activity">
    <reaction evidence="17 18">
        <text>[protein]-dithiol + NADP(+) = [protein]-disulfide + NADPH + H(+)</text>
        <dbReference type="Rhea" id="RHEA:18753"/>
        <dbReference type="Rhea" id="RHEA-COMP:10593"/>
        <dbReference type="Rhea" id="RHEA-COMP:10594"/>
        <dbReference type="ChEBI" id="CHEBI:15378"/>
        <dbReference type="ChEBI" id="CHEBI:29950"/>
        <dbReference type="ChEBI" id="CHEBI:50058"/>
        <dbReference type="ChEBI" id="CHEBI:57783"/>
        <dbReference type="ChEBI" id="CHEBI:58349"/>
        <dbReference type="EC" id="1.8.1.8"/>
    </reaction>
</comment>
<dbReference type="GO" id="GO:0017004">
    <property type="term" value="P:cytochrome complex assembly"/>
    <property type="evidence" value="ECO:0007669"/>
    <property type="project" value="UniProtKB-UniRule"/>
</dbReference>
<dbReference type="SUPFAM" id="SSF52833">
    <property type="entry name" value="Thioredoxin-like"/>
    <property type="match status" value="1"/>
</dbReference>
<evidence type="ECO:0000256" key="13">
    <source>
        <dbReference type="ARBA" id="ARBA00023136"/>
    </source>
</evidence>
<keyword evidence="11 18" id="KW-0560">Oxidoreductase</keyword>
<feature type="compositionally biased region" description="Low complexity" evidence="19">
    <location>
        <begin position="169"/>
        <end position="187"/>
    </location>
</feature>
<evidence type="ECO:0000256" key="9">
    <source>
        <dbReference type="ARBA" id="ARBA00022982"/>
    </source>
</evidence>
<proteinExistence type="inferred from homology"/>
<organism evidence="21 22">
    <name type="scientific">Roseateles oligotrophus</name>
    <dbReference type="NCBI Taxonomy" id="1769250"/>
    <lineage>
        <taxon>Bacteria</taxon>
        <taxon>Pseudomonadati</taxon>
        <taxon>Pseudomonadota</taxon>
        <taxon>Betaproteobacteria</taxon>
        <taxon>Burkholderiales</taxon>
        <taxon>Sphaerotilaceae</taxon>
        <taxon>Roseateles</taxon>
    </lineage>
</organism>
<dbReference type="InterPro" id="IPR036249">
    <property type="entry name" value="Thioredoxin-like_sf"/>
</dbReference>
<evidence type="ECO:0000256" key="10">
    <source>
        <dbReference type="ARBA" id="ARBA00022989"/>
    </source>
</evidence>
<dbReference type="Pfam" id="PF11412">
    <property type="entry name" value="DsbD_N"/>
    <property type="match status" value="1"/>
</dbReference>
<comment type="subcellular location">
    <subcellularLocation>
        <location evidence="1 18">Cell inner membrane</location>
        <topology evidence="1 18">Multi-pass membrane protein</topology>
    </subcellularLocation>
</comment>
<dbReference type="Proteomes" id="UP000562027">
    <property type="component" value="Unassembled WGS sequence"/>
</dbReference>
<keyword evidence="13 18" id="KW-0472">Membrane</keyword>
<protein>
    <recommendedName>
        <fullName evidence="18">Thiol:disulfide interchange protein DsbD</fullName>
        <ecNumber evidence="18">1.8.1.8</ecNumber>
    </recommendedName>
    <alternativeName>
        <fullName evidence="18">Protein-disulfide reductase</fullName>
        <shortName evidence="18">Disulfide reductase</shortName>
    </alternativeName>
</protein>
<evidence type="ECO:0000256" key="19">
    <source>
        <dbReference type="SAM" id="MobiDB-lite"/>
    </source>
</evidence>
<dbReference type="InterPro" id="IPR036929">
    <property type="entry name" value="DsbDN_sf"/>
</dbReference>
<evidence type="ECO:0000256" key="18">
    <source>
        <dbReference type="HAMAP-Rule" id="MF_00399"/>
    </source>
</evidence>
<dbReference type="PROSITE" id="PS00194">
    <property type="entry name" value="THIOREDOXIN_1"/>
    <property type="match status" value="1"/>
</dbReference>
<sequence precursor="true">MTLQFHKFKTLALMGILGLLPLLGLAGWAQADDFLEPEQAFKLSVKALDGHKVAINFEIAPGYYMYREQFKLEATGATMGEPALPAGKTKFDETFQKTVEVYREALNVPVPVTQANGKFKLAVTGQGCADKGLCYPPMTAHFELSLADFGGDGQVKRIEGGDAITGALSSAAEQSTPPATPEPAAKADGNQTLPASESSRLDAALQSGRFWTVVGVFFVAGLLLSLTPCVLPMLPILSSIIVGSGGKTTRSRGLLLAISYSLGMALVYTALGVAAGLAGEGLAATLQKPWVLAAFAAALVLFSLSMFGAYELQLPAGLTGGLSQASQRLPAGRFFGVFVMGGVSALIVSPCVAAPLAGALLYLSQTRDVLLGGSALFALACGMSVPLLLLGASAGSLLPRAGAWMDGVKHFFGMLLLAVALWTVQPVLAPALAQALWGALLIGSSAMLGIFQPAHAVHRPRTWLRKTVAVIAMVYGLLQLVGAAAGGTDTLKPLAGLGRVEAKTLAAGGELRFQKVHSVAELDEAVAKAGRPVMLDFYADWCVSCKEMERFTFSDPAVRQRLAGTLLLKADVTANSPADRELLKRFKLFGPPGIIFFDAQGQEQAGVRVIGFQNAEHFLSSLNAAGI</sequence>
<dbReference type="PANTHER" id="PTHR32234">
    <property type="entry name" value="THIOL:DISULFIDE INTERCHANGE PROTEIN DSBD"/>
    <property type="match status" value="1"/>
</dbReference>
<dbReference type="PROSITE" id="PS51352">
    <property type="entry name" value="THIOREDOXIN_2"/>
    <property type="match status" value="1"/>
</dbReference>
<feature type="disulfide bond" description="Redox-active" evidence="18">
    <location>
        <begin position="542"/>
        <end position="545"/>
    </location>
</feature>
<name>A0A840LGN6_9BURK</name>
<evidence type="ECO:0000259" key="20">
    <source>
        <dbReference type="PROSITE" id="PS51352"/>
    </source>
</evidence>
<dbReference type="PANTHER" id="PTHR32234:SF0">
    <property type="entry name" value="THIOL:DISULFIDE INTERCHANGE PROTEIN DSBD"/>
    <property type="match status" value="1"/>
</dbReference>
<dbReference type="EC" id="1.8.1.8" evidence="18"/>
<evidence type="ECO:0000256" key="2">
    <source>
        <dbReference type="ARBA" id="ARBA00007241"/>
    </source>
</evidence>